<keyword evidence="2" id="KW-1185">Reference proteome</keyword>
<evidence type="ECO:0008006" key="3">
    <source>
        <dbReference type="Google" id="ProtNLM"/>
    </source>
</evidence>
<protein>
    <recommendedName>
        <fullName evidence="3">Serine protease</fullName>
    </recommendedName>
</protein>
<sequence length="329" mass="35261">MAGPRRHHGIQRLRSLAPSRWSAVMATARELFPQGNRFGVVAYGVGRRRVQGEPSREWTLSVYVRRKHERPEYPVPPLTFRVRGGWYSIVPDVIATGALPRSGQSALPEFEGLRIGATVNAVAPGGTLRAGGVASLLTSAGSQEPRWLLTAGHLFERNAWTTRVFAALPEGKPQVVGHPRLNLLEPSNGWPALDAALVELTPAGQALAKKTPPLKAAGVAQDGWTGTEVRMRRPTSNAWISTRTEASLFDVHFPESAFGPVSLAGLIATTSAITLDGDSGGALLTPGPAPKVLGSCSGALQPSHSFFQPLAPVLERLQQELGVQLHLWE</sequence>
<dbReference type="AlphaFoldDB" id="A0A3A8QK37"/>
<gene>
    <name evidence="1" type="ORF">D7V93_03205</name>
</gene>
<dbReference type="Proteomes" id="UP000272888">
    <property type="component" value="Unassembled WGS sequence"/>
</dbReference>
<dbReference type="RefSeq" id="WP_120641945.1">
    <property type="nucleotide sequence ID" value="NZ_RAWB01000018.1"/>
</dbReference>
<evidence type="ECO:0000313" key="2">
    <source>
        <dbReference type="Proteomes" id="UP000272888"/>
    </source>
</evidence>
<proteinExistence type="predicted"/>
<dbReference type="EMBL" id="RAWB01000018">
    <property type="protein sequence ID" value="RKH67290.1"/>
    <property type="molecule type" value="Genomic_DNA"/>
</dbReference>
<dbReference type="InterPro" id="IPR009003">
    <property type="entry name" value="Peptidase_S1_PA"/>
</dbReference>
<name>A0A3A8QK37_9BACT</name>
<accession>A0A3A8QK37</accession>
<comment type="caution">
    <text evidence="1">The sequence shown here is derived from an EMBL/GenBank/DDBJ whole genome shotgun (WGS) entry which is preliminary data.</text>
</comment>
<dbReference type="SUPFAM" id="SSF50494">
    <property type="entry name" value="Trypsin-like serine proteases"/>
    <property type="match status" value="1"/>
</dbReference>
<organism evidence="1 2">
    <name type="scientific">Corallococcus llansteffanensis</name>
    <dbReference type="NCBI Taxonomy" id="2316731"/>
    <lineage>
        <taxon>Bacteria</taxon>
        <taxon>Pseudomonadati</taxon>
        <taxon>Myxococcota</taxon>
        <taxon>Myxococcia</taxon>
        <taxon>Myxococcales</taxon>
        <taxon>Cystobacterineae</taxon>
        <taxon>Myxococcaceae</taxon>
        <taxon>Corallococcus</taxon>
    </lineage>
</organism>
<evidence type="ECO:0000313" key="1">
    <source>
        <dbReference type="EMBL" id="RKH67290.1"/>
    </source>
</evidence>
<reference evidence="2" key="1">
    <citation type="submission" date="2018-09" db="EMBL/GenBank/DDBJ databases">
        <authorList>
            <person name="Livingstone P.G."/>
            <person name="Whitworth D.E."/>
        </authorList>
    </citation>
    <scope>NUCLEOTIDE SEQUENCE [LARGE SCALE GENOMIC DNA]</scope>
    <source>
        <strain evidence="2">CA051B</strain>
    </source>
</reference>